<accession>A0A150PVJ8</accession>
<proteinExistence type="predicted"/>
<organism evidence="1 2">
    <name type="scientific">Sorangium cellulosum</name>
    <name type="common">Polyangium cellulosum</name>
    <dbReference type="NCBI Taxonomy" id="56"/>
    <lineage>
        <taxon>Bacteria</taxon>
        <taxon>Pseudomonadati</taxon>
        <taxon>Myxococcota</taxon>
        <taxon>Polyangia</taxon>
        <taxon>Polyangiales</taxon>
        <taxon>Polyangiaceae</taxon>
        <taxon>Sorangium</taxon>
    </lineage>
</organism>
<sequence>MHALIRIVEFLDEEPTNFVIFGRKYPERANGCYAHLSLRVVELLDQVAADLCVDRRQRS</sequence>
<comment type="caution">
    <text evidence="1">The sequence shown here is derived from an EMBL/GenBank/DDBJ whole genome shotgun (WGS) entry which is preliminary data.</text>
</comment>
<dbReference type="EMBL" id="JELX01001186">
    <property type="protein sequence ID" value="KYF59791.1"/>
    <property type="molecule type" value="Genomic_DNA"/>
</dbReference>
<dbReference type="AlphaFoldDB" id="A0A150PVJ8"/>
<gene>
    <name evidence="1" type="ORF">BE04_11180</name>
</gene>
<name>A0A150PVJ8_SORCE</name>
<evidence type="ECO:0000313" key="2">
    <source>
        <dbReference type="Proteomes" id="UP000075604"/>
    </source>
</evidence>
<protein>
    <submittedName>
        <fullName evidence="1">Uncharacterized protein</fullName>
    </submittedName>
</protein>
<reference evidence="1 2" key="1">
    <citation type="submission" date="2014-02" db="EMBL/GenBank/DDBJ databases">
        <title>The small core and large imbalanced accessory genome model reveals a collaborative survival strategy of Sorangium cellulosum strains in nature.</title>
        <authorList>
            <person name="Han K."/>
            <person name="Peng R."/>
            <person name="Blom J."/>
            <person name="Li Y.-Z."/>
        </authorList>
    </citation>
    <scope>NUCLEOTIDE SEQUENCE [LARGE SCALE GENOMIC DNA]</scope>
    <source>
        <strain evidence="1 2">So0157-18</strain>
    </source>
</reference>
<evidence type="ECO:0000313" key="1">
    <source>
        <dbReference type="EMBL" id="KYF59791.1"/>
    </source>
</evidence>
<dbReference type="Proteomes" id="UP000075604">
    <property type="component" value="Unassembled WGS sequence"/>
</dbReference>